<name>A0A9W9HMN2_9EURO</name>
<protein>
    <submittedName>
        <fullName evidence="2">Terpene cyclase</fullName>
    </submittedName>
</protein>
<dbReference type="InterPro" id="IPR008930">
    <property type="entry name" value="Terpenoid_cyclase/PrenylTrfase"/>
</dbReference>
<dbReference type="Pfam" id="PF13249">
    <property type="entry name" value="SQHop_cyclase_N"/>
    <property type="match status" value="1"/>
</dbReference>
<dbReference type="SUPFAM" id="SSF48239">
    <property type="entry name" value="Terpenoid cyclases/Protein prenyltransferases"/>
    <property type="match status" value="1"/>
</dbReference>
<reference evidence="2" key="1">
    <citation type="submission" date="2022-11" db="EMBL/GenBank/DDBJ databases">
        <authorList>
            <person name="Petersen C."/>
        </authorList>
    </citation>
    <scope>NUCLEOTIDE SEQUENCE</scope>
    <source>
        <strain evidence="2">IBT 21917</strain>
    </source>
</reference>
<proteinExistence type="predicted"/>
<feature type="domain" description="Squalene cyclase N-terminal" evidence="1">
    <location>
        <begin position="114"/>
        <end position="284"/>
    </location>
</feature>
<evidence type="ECO:0000313" key="3">
    <source>
        <dbReference type="Proteomes" id="UP001146351"/>
    </source>
</evidence>
<dbReference type="Gene3D" id="1.50.10.20">
    <property type="match status" value="2"/>
</dbReference>
<keyword evidence="3" id="KW-1185">Reference proteome</keyword>
<sequence>MDVQKSTGNTDSLDNSSFLSQVEHALNLSIQHATTSIREDGHWCGELKSNVTITADISFFGKPWNSDGSWGLAPGCPGDVSTTIEAYLVLKILGIQPDSPVMQNARHFAVRAGALPQLPVELFLLPSVLPITIYQFSSWARGTIVPLLFICHHQPTYALSNGGSTTNDYLDEVWVDATTKNVCCGPSLQHHLEQRDFIGLGYSIFDKLLYQLNGCRSAPFLRPYARSRCMKWILERQEPTGDWGGIFPPMHGSIFAFLLEGYKLDDAPVCLGIQAIENFAWEDENGKRIQSYVSPL</sequence>
<dbReference type="Proteomes" id="UP001146351">
    <property type="component" value="Unassembled WGS sequence"/>
</dbReference>
<accession>A0A9W9HMN2</accession>
<reference evidence="2" key="2">
    <citation type="journal article" date="2023" name="IMA Fungus">
        <title>Comparative genomic study of the Penicillium genus elucidates a diverse pangenome and 15 lateral gene transfer events.</title>
        <authorList>
            <person name="Petersen C."/>
            <person name="Sorensen T."/>
            <person name="Nielsen M.R."/>
            <person name="Sondergaard T.E."/>
            <person name="Sorensen J.L."/>
            <person name="Fitzpatrick D.A."/>
            <person name="Frisvad J.C."/>
            <person name="Nielsen K.L."/>
        </authorList>
    </citation>
    <scope>NUCLEOTIDE SEQUENCE</scope>
    <source>
        <strain evidence="2">IBT 21917</strain>
    </source>
</reference>
<comment type="caution">
    <text evidence="2">The sequence shown here is derived from an EMBL/GenBank/DDBJ whole genome shotgun (WGS) entry which is preliminary data.</text>
</comment>
<gene>
    <name evidence="2" type="ORF">N7492_010024</name>
</gene>
<organism evidence="2 3">
    <name type="scientific">Penicillium capsulatum</name>
    <dbReference type="NCBI Taxonomy" id="69766"/>
    <lineage>
        <taxon>Eukaryota</taxon>
        <taxon>Fungi</taxon>
        <taxon>Dikarya</taxon>
        <taxon>Ascomycota</taxon>
        <taxon>Pezizomycotina</taxon>
        <taxon>Eurotiomycetes</taxon>
        <taxon>Eurotiomycetidae</taxon>
        <taxon>Eurotiales</taxon>
        <taxon>Aspergillaceae</taxon>
        <taxon>Penicillium</taxon>
    </lineage>
</organism>
<dbReference type="EMBL" id="JAPQKO010000008">
    <property type="protein sequence ID" value="KAJ5151729.1"/>
    <property type="molecule type" value="Genomic_DNA"/>
</dbReference>
<dbReference type="InterPro" id="IPR032697">
    <property type="entry name" value="SQ_cyclase_N"/>
</dbReference>
<evidence type="ECO:0000259" key="1">
    <source>
        <dbReference type="Pfam" id="PF13249"/>
    </source>
</evidence>
<evidence type="ECO:0000313" key="2">
    <source>
        <dbReference type="EMBL" id="KAJ5151729.1"/>
    </source>
</evidence>
<dbReference type="AlphaFoldDB" id="A0A9W9HMN2"/>
<dbReference type="OrthoDB" id="21502at2759"/>